<dbReference type="GO" id="GO:0005886">
    <property type="term" value="C:plasma membrane"/>
    <property type="evidence" value="ECO:0007669"/>
    <property type="project" value="UniProtKB-SubCell"/>
</dbReference>
<dbReference type="PANTHER" id="PTHR42770">
    <property type="entry name" value="AMINO ACID TRANSPORTER-RELATED"/>
    <property type="match status" value="1"/>
</dbReference>
<comment type="subcellular location">
    <subcellularLocation>
        <location evidence="1">Cell membrane</location>
        <topology evidence="1">Multi-pass membrane protein</topology>
    </subcellularLocation>
</comment>
<keyword evidence="2" id="KW-1003">Cell membrane</keyword>
<reference evidence="7 8" key="1">
    <citation type="journal article" date="2010" name="Stand. Genomic Sci.">
        <title>Non-contiguous finished genome sequence of Aminomonas paucivorans type strain (GLU-3).</title>
        <authorList>
            <person name="Pitluck S."/>
            <person name="Yasawong M."/>
            <person name="Held B."/>
            <person name="Lapidus A."/>
            <person name="Nolan M."/>
            <person name="Copeland A."/>
            <person name="Lucas S."/>
            <person name="Del Rio T.G."/>
            <person name="Tice H."/>
            <person name="Cheng J.F."/>
            <person name="Chertkov O."/>
            <person name="Goodwin L."/>
            <person name="Tapia R."/>
            <person name="Han C."/>
            <person name="Liolios K."/>
            <person name="Ivanova N."/>
            <person name="Mavromatis K."/>
            <person name="Ovchinnikova G."/>
            <person name="Pati A."/>
            <person name="Chen A."/>
            <person name="Palaniappan K."/>
            <person name="Land M."/>
            <person name="Hauser L."/>
            <person name="Chang Y.J."/>
            <person name="Jeffries C.D."/>
            <person name="Pukall R."/>
            <person name="Spring S."/>
            <person name="Rohde M."/>
            <person name="Sikorski J."/>
            <person name="Goker M."/>
            <person name="Woyke T."/>
            <person name="Bristow J."/>
            <person name="Eisen J.A."/>
            <person name="Markowitz V."/>
            <person name="Hugenholtz P."/>
            <person name="Kyrpides N.C."/>
            <person name="Klenk H.P."/>
        </authorList>
    </citation>
    <scope>NUCLEOTIDE SEQUENCE [LARGE SCALE GENOMIC DNA]</scope>
    <source>
        <strain evidence="7 8">DSM 12260</strain>
    </source>
</reference>
<accession>E3CW47</accession>
<feature type="transmembrane region" description="Helical" evidence="6">
    <location>
        <begin position="334"/>
        <end position="358"/>
    </location>
</feature>
<feature type="transmembrane region" description="Helical" evidence="6">
    <location>
        <begin position="85"/>
        <end position="109"/>
    </location>
</feature>
<dbReference type="HOGENOM" id="CLU_007946_18_1_0"/>
<evidence type="ECO:0000256" key="5">
    <source>
        <dbReference type="ARBA" id="ARBA00023136"/>
    </source>
</evidence>
<feature type="transmembrane region" description="Helical" evidence="6">
    <location>
        <begin position="262"/>
        <end position="287"/>
    </location>
</feature>
<sequence>MERKKLGVPALAGLLVGPVLGSGVILLPPLALEGAGSASVAAWVVTLGIMGIFAGVTAALCLRYPGDGGLTEAVGAAFGPGAREACGWLLLGAVCFGPAAVLLTAGQYLARAFPVPGGEVGGAVLLLLLALGLLLRRVTFVGTLALGASTLIGAVLFAGSLGVLLHPAPAVPLPPPSPLAFGRVLVLLFWAVIGWEILGNYTGEIENPRRTVPRAAGLAFGAVTGIYLVLVKALPRAAASGGGLPSLADLLRPLFGGTAEGLLALLGTLLCLCTYLMVVGGVARLGVSMAERGRLPRFLGTRNAQGAPAAAAATLCGIHALGLGATALGAVDVAFLVGAANGLFLLNALLVVAAGARLLPGRPSRWASGFLALCFGGLFCLADRGALLAVAAALLLSLLDLSPRRAVAPRPCGVLPGGETAEASSGA</sequence>
<keyword evidence="5 6" id="KW-0472">Membrane</keyword>
<dbReference type="PIRSF" id="PIRSF006060">
    <property type="entry name" value="AA_transporter"/>
    <property type="match status" value="1"/>
</dbReference>
<protein>
    <submittedName>
        <fullName evidence="7">Amino acid permease-associated region</fullName>
    </submittedName>
</protein>
<feature type="transmembrane region" description="Helical" evidence="6">
    <location>
        <begin position="370"/>
        <end position="396"/>
    </location>
</feature>
<evidence type="ECO:0000256" key="1">
    <source>
        <dbReference type="ARBA" id="ARBA00004651"/>
    </source>
</evidence>
<dbReference type="InterPro" id="IPR050367">
    <property type="entry name" value="APC_superfamily"/>
</dbReference>
<organism evidence="7 8">
    <name type="scientific">Aminomonas paucivorans DSM 12260</name>
    <dbReference type="NCBI Taxonomy" id="584708"/>
    <lineage>
        <taxon>Bacteria</taxon>
        <taxon>Thermotogati</taxon>
        <taxon>Synergistota</taxon>
        <taxon>Synergistia</taxon>
        <taxon>Synergistales</taxon>
        <taxon>Synergistaceae</taxon>
        <taxon>Aminomonas</taxon>
    </lineage>
</organism>
<dbReference type="Pfam" id="PF13520">
    <property type="entry name" value="AA_permease_2"/>
    <property type="match status" value="1"/>
</dbReference>
<dbReference type="eggNOG" id="COG0531">
    <property type="taxonomic scope" value="Bacteria"/>
</dbReference>
<dbReference type="RefSeq" id="WP_006299643.1">
    <property type="nucleotide sequence ID" value="NZ_CM001022.1"/>
</dbReference>
<dbReference type="InterPro" id="IPR002293">
    <property type="entry name" value="AA/rel_permease1"/>
</dbReference>
<feature type="transmembrane region" description="Helical" evidence="6">
    <location>
        <begin position="307"/>
        <end position="328"/>
    </location>
</feature>
<keyword evidence="4 6" id="KW-1133">Transmembrane helix</keyword>
<dbReference type="PaxDb" id="584708-Apau_0065"/>
<keyword evidence="3 6" id="KW-0812">Transmembrane</keyword>
<feature type="transmembrane region" description="Helical" evidence="6">
    <location>
        <begin position="211"/>
        <end position="230"/>
    </location>
</feature>
<feature type="transmembrane region" description="Helical" evidence="6">
    <location>
        <begin position="144"/>
        <end position="168"/>
    </location>
</feature>
<feature type="transmembrane region" description="Helical" evidence="6">
    <location>
        <begin position="115"/>
        <end position="135"/>
    </location>
</feature>
<dbReference type="Proteomes" id="UP000005096">
    <property type="component" value="Chromosome"/>
</dbReference>
<dbReference type="STRING" id="584708.Apau_0065"/>
<dbReference type="GO" id="GO:0022857">
    <property type="term" value="F:transmembrane transporter activity"/>
    <property type="evidence" value="ECO:0007669"/>
    <property type="project" value="InterPro"/>
</dbReference>
<evidence type="ECO:0000256" key="3">
    <source>
        <dbReference type="ARBA" id="ARBA00022692"/>
    </source>
</evidence>
<keyword evidence="8" id="KW-1185">Reference proteome</keyword>
<evidence type="ECO:0000256" key="4">
    <source>
        <dbReference type="ARBA" id="ARBA00022989"/>
    </source>
</evidence>
<evidence type="ECO:0000256" key="6">
    <source>
        <dbReference type="SAM" id="Phobius"/>
    </source>
</evidence>
<evidence type="ECO:0000313" key="8">
    <source>
        <dbReference type="Proteomes" id="UP000005096"/>
    </source>
</evidence>
<dbReference type="EMBL" id="CM001022">
    <property type="protein sequence ID" value="EFQ22505.1"/>
    <property type="molecule type" value="Genomic_DNA"/>
</dbReference>
<feature type="transmembrane region" description="Helical" evidence="6">
    <location>
        <begin position="180"/>
        <end position="199"/>
    </location>
</feature>
<dbReference type="Gene3D" id="1.20.1740.10">
    <property type="entry name" value="Amino acid/polyamine transporter I"/>
    <property type="match status" value="1"/>
</dbReference>
<gene>
    <name evidence="7" type="ORF">Apau_0065</name>
</gene>
<dbReference type="PANTHER" id="PTHR42770:SF13">
    <property type="entry name" value="L-METHIONINE_BRANCHED-CHAIN AMINO ACID EXPORTER YJEH"/>
    <property type="match status" value="1"/>
</dbReference>
<evidence type="ECO:0000256" key="2">
    <source>
        <dbReference type="ARBA" id="ARBA00022475"/>
    </source>
</evidence>
<proteinExistence type="predicted"/>
<feature type="transmembrane region" description="Helical" evidence="6">
    <location>
        <begin position="40"/>
        <end position="64"/>
    </location>
</feature>
<dbReference type="AlphaFoldDB" id="E3CW47"/>
<name>E3CW47_9BACT</name>
<evidence type="ECO:0000313" key="7">
    <source>
        <dbReference type="EMBL" id="EFQ22505.1"/>
    </source>
</evidence>